<evidence type="ECO:0000313" key="8">
    <source>
        <dbReference type="Proteomes" id="UP000237378"/>
    </source>
</evidence>
<gene>
    <name evidence="7" type="ORF">BGP82_02485</name>
</gene>
<evidence type="ECO:0000256" key="3">
    <source>
        <dbReference type="ARBA" id="ARBA00022827"/>
    </source>
</evidence>
<proteinExistence type="inferred from homology"/>
<dbReference type="InterPro" id="IPR000172">
    <property type="entry name" value="GMC_OxRdtase_N"/>
</dbReference>
<dbReference type="SUPFAM" id="SSF51905">
    <property type="entry name" value="FAD/NAD(P)-binding domain"/>
    <property type="match status" value="1"/>
</dbReference>
<keyword evidence="4" id="KW-0560">Oxidoreductase</keyword>
<dbReference type="GO" id="GO:0050660">
    <property type="term" value="F:flavin adenine dinucleotide binding"/>
    <property type="evidence" value="ECO:0007669"/>
    <property type="project" value="InterPro"/>
</dbReference>
<sequence length="591" mass="65328">MKTTRAKADVVVIGLGWSGSIIAEELARAGLKVVAIERGAWRDTATDFPPSVDTDELRWATRKEILQPPRLETYTVRNHAGQQALPVREWSNLTLGNNVGGAGTHWAAASWRFNPFDFEPYSKTVERYGKQQLVPGLQVQDWGVTYAELEPFYDRFERIAGTSGKAGVIEGQVMPGGNPFEGSRSREFPTPPLVPSHWNDIFTHKTTELGYHPFPVPAGTISQAYVNPLGVRMGPCTYCGYCQLFGCGNWSKSSPNACVVPALMRHPSFELLTETEVLHINKSADGKTATGVSYIDKHGMQGEQPADIVIVAAYQLDNVRLMLLSGIGEPYDPRTRRGVIGRNYSFQTLSYAYLWFEQEHLNPFINTGCLAIQIDDFNADNFDHSGLGFIGGAGIQSLSNSGLPIGMAGVLPKGAPTWGKGWKQAFRHSYQNWAMIQGQGTSYAHEDMYFDLDPTYKDNYGRPLMRMTFDYNLNDKRSGEFIRKQCDRIAQAVGGQHIESYNFAADHYTPFRANDSSHTNGGVVMGTDPRTSALNRFQQCWAAHNVFVLGASSFPNNAGYNPTVTIGALALWTAKAIIEQYIKNPGPLVQA</sequence>
<dbReference type="Pfam" id="PF00732">
    <property type="entry name" value="GMC_oxred_N"/>
    <property type="match status" value="1"/>
</dbReference>
<dbReference type="Proteomes" id="UP000237378">
    <property type="component" value="Unassembled WGS sequence"/>
</dbReference>
<protein>
    <submittedName>
        <fullName evidence="7">GMC family oxidoreductase</fullName>
    </submittedName>
</protein>
<dbReference type="AlphaFoldDB" id="A0A2S3XCT4"/>
<dbReference type="Gene3D" id="3.50.50.60">
    <property type="entry name" value="FAD/NAD(P)-binding domain"/>
    <property type="match status" value="2"/>
</dbReference>
<evidence type="ECO:0000256" key="1">
    <source>
        <dbReference type="ARBA" id="ARBA00010790"/>
    </source>
</evidence>
<feature type="domain" description="Glucose-methanol-choline oxidoreductase C-terminal" evidence="6">
    <location>
        <begin position="457"/>
        <end position="570"/>
    </location>
</feature>
<dbReference type="RefSeq" id="WP_103469139.1">
    <property type="nucleotide sequence ID" value="NZ_JADUCH010000006.1"/>
</dbReference>
<evidence type="ECO:0000259" key="6">
    <source>
        <dbReference type="Pfam" id="PF05199"/>
    </source>
</evidence>
<dbReference type="PANTHER" id="PTHR46056:SF12">
    <property type="entry name" value="LONG-CHAIN-ALCOHOL OXIDASE"/>
    <property type="match status" value="1"/>
</dbReference>
<evidence type="ECO:0000256" key="4">
    <source>
        <dbReference type="ARBA" id="ARBA00023002"/>
    </source>
</evidence>
<name>A0A2S3XCT4_PSEPU</name>
<feature type="domain" description="Glucose-methanol-choline oxidoreductase N-terminal" evidence="5">
    <location>
        <begin position="234"/>
        <end position="344"/>
    </location>
</feature>
<evidence type="ECO:0000313" key="7">
    <source>
        <dbReference type="EMBL" id="POG13339.1"/>
    </source>
</evidence>
<evidence type="ECO:0000256" key="2">
    <source>
        <dbReference type="ARBA" id="ARBA00022630"/>
    </source>
</evidence>
<evidence type="ECO:0000259" key="5">
    <source>
        <dbReference type="Pfam" id="PF00732"/>
    </source>
</evidence>
<dbReference type="InterPro" id="IPR036188">
    <property type="entry name" value="FAD/NAD-bd_sf"/>
</dbReference>
<comment type="caution">
    <text evidence="7">The sequence shown here is derived from an EMBL/GenBank/DDBJ whole genome shotgun (WGS) entry which is preliminary data.</text>
</comment>
<keyword evidence="3" id="KW-0274">FAD</keyword>
<dbReference type="EMBL" id="MING01000019">
    <property type="protein sequence ID" value="POG13339.1"/>
    <property type="molecule type" value="Genomic_DNA"/>
</dbReference>
<accession>A0A2S3XCT4</accession>
<dbReference type="InterPro" id="IPR007867">
    <property type="entry name" value="GMC_OxRtase_C"/>
</dbReference>
<dbReference type="PANTHER" id="PTHR46056">
    <property type="entry name" value="LONG-CHAIN-ALCOHOL OXIDASE"/>
    <property type="match status" value="1"/>
</dbReference>
<reference evidence="7 8" key="1">
    <citation type="submission" date="2016-08" db="EMBL/GenBank/DDBJ databases">
        <authorList>
            <person name="Seilhamer J.J."/>
        </authorList>
    </citation>
    <scope>NUCLEOTIDE SEQUENCE [LARGE SCALE GENOMIC DNA]</scope>
    <source>
        <strain evidence="7 8">KH-18-2</strain>
    </source>
</reference>
<comment type="similarity">
    <text evidence="1">Belongs to the GMC oxidoreductase family.</text>
</comment>
<dbReference type="Pfam" id="PF05199">
    <property type="entry name" value="GMC_oxred_C"/>
    <property type="match status" value="1"/>
</dbReference>
<reference evidence="7 8" key="2">
    <citation type="submission" date="2018-03" db="EMBL/GenBank/DDBJ databases">
        <title>Draft genome of Pseudomonas putida strain KH-18-2.</title>
        <authorList>
            <person name="Yoshizawa S."/>
            <person name="Khan N.H."/>
            <person name="Nishimura M."/>
            <person name="Chiura H.X."/>
            <person name="Ogura Y."/>
            <person name="Hayashi T."/>
            <person name="Kogure K."/>
        </authorList>
    </citation>
    <scope>NUCLEOTIDE SEQUENCE [LARGE SCALE GENOMIC DNA]</scope>
    <source>
        <strain evidence="7 8">KH-18-2</strain>
    </source>
</reference>
<keyword evidence="2" id="KW-0285">Flavoprotein</keyword>
<organism evidence="7 8">
    <name type="scientific">Pseudomonas putida</name>
    <name type="common">Arthrobacter siderocapsulatus</name>
    <dbReference type="NCBI Taxonomy" id="303"/>
    <lineage>
        <taxon>Bacteria</taxon>
        <taxon>Pseudomonadati</taxon>
        <taxon>Pseudomonadota</taxon>
        <taxon>Gammaproteobacteria</taxon>
        <taxon>Pseudomonadales</taxon>
        <taxon>Pseudomonadaceae</taxon>
        <taxon>Pseudomonas</taxon>
    </lineage>
</organism>
<dbReference type="GO" id="GO:0016614">
    <property type="term" value="F:oxidoreductase activity, acting on CH-OH group of donors"/>
    <property type="evidence" value="ECO:0007669"/>
    <property type="project" value="InterPro"/>
</dbReference>